<dbReference type="VEuPathDB" id="TriTrypDB:TCSYLVIO_005185"/>
<dbReference type="VEuPathDB" id="TriTrypDB:C3747_97g188"/>
<dbReference type="VEuPathDB" id="TriTrypDB:TcCLB.508525.60"/>
<feature type="region of interest" description="Disordered" evidence="7">
    <location>
        <begin position="151"/>
        <end position="180"/>
    </location>
</feature>
<evidence type="ECO:0000256" key="2">
    <source>
        <dbReference type="ARBA" id="ARBA00022771"/>
    </source>
</evidence>
<dbReference type="GO" id="GO:0005737">
    <property type="term" value="C:cytoplasm"/>
    <property type="evidence" value="ECO:0007669"/>
    <property type="project" value="TreeGrafter"/>
</dbReference>
<evidence type="ECO:0000259" key="10">
    <source>
        <dbReference type="PROSITE" id="PS50237"/>
    </source>
</evidence>
<dbReference type="VEuPathDB" id="TriTrypDB:TcCL_ESM05033"/>
<dbReference type="VEuPathDB" id="TriTrypDB:TCDM_07921"/>
<feature type="region of interest" description="Disordered" evidence="7">
    <location>
        <begin position="342"/>
        <end position="374"/>
    </location>
</feature>
<evidence type="ECO:0000256" key="4">
    <source>
        <dbReference type="ARBA" id="ARBA00022833"/>
    </source>
</evidence>
<dbReference type="GO" id="GO:0008270">
    <property type="term" value="F:zinc ion binding"/>
    <property type="evidence" value="ECO:0007669"/>
    <property type="project" value="UniProtKB-KW"/>
</dbReference>
<name>A0A2V2WHQ1_TRYCR</name>
<dbReference type="InterPro" id="IPR035983">
    <property type="entry name" value="Hect_E3_ubiquitin_ligase"/>
</dbReference>
<evidence type="ECO:0000256" key="6">
    <source>
        <dbReference type="PROSITE-ProRule" id="PRU00322"/>
    </source>
</evidence>
<feature type="compositionally biased region" description="Acidic residues" evidence="7">
    <location>
        <begin position="346"/>
        <end position="360"/>
    </location>
</feature>
<dbReference type="Pfam" id="PF00622">
    <property type="entry name" value="SPRY"/>
    <property type="match status" value="1"/>
</dbReference>
<feature type="domain" description="HECT" evidence="10">
    <location>
        <begin position="2842"/>
        <end position="2991"/>
    </location>
</feature>
<evidence type="ECO:0000259" key="8">
    <source>
        <dbReference type="PROSITE" id="PS50188"/>
    </source>
</evidence>
<dbReference type="VEuPathDB" id="TriTrypDB:TCDM_07918"/>
<keyword evidence="4" id="KW-0862">Zinc</keyword>
<dbReference type="SMART" id="SM00119">
    <property type="entry name" value="HECTc"/>
    <property type="match status" value="1"/>
</dbReference>
<dbReference type="VEuPathDB" id="TriTrypDB:TcCLB.510041.30"/>
<dbReference type="Pfam" id="PF00632">
    <property type="entry name" value="HECT"/>
    <property type="match status" value="1"/>
</dbReference>
<dbReference type="PROSITE" id="PS50237">
    <property type="entry name" value="HECT"/>
    <property type="match status" value="1"/>
</dbReference>
<feature type="compositionally biased region" description="Acidic residues" evidence="7">
    <location>
        <begin position="2038"/>
        <end position="2064"/>
    </location>
</feature>
<dbReference type="VEuPathDB" id="TriTrypDB:TCDM_07919"/>
<feature type="domain" description="RanBP2-type" evidence="9">
    <location>
        <begin position="1842"/>
        <end position="1871"/>
    </location>
</feature>
<reference evidence="11 12" key="1">
    <citation type="journal article" date="2018" name="Microb. Genom.">
        <title>Expanding an expanded genome: long-read sequencing of Trypanosoma cruzi.</title>
        <authorList>
            <person name="Berna L."/>
            <person name="Rodriguez M."/>
            <person name="Chiribao M.L."/>
            <person name="Parodi-Talice A."/>
            <person name="Pita S."/>
            <person name="Rijo G."/>
            <person name="Alvarez-Valin F."/>
            <person name="Robello C."/>
        </authorList>
    </citation>
    <scope>NUCLEOTIDE SEQUENCE [LARGE SCALE GENOMIC DNA]</scope>
    <source>
        <strain evidence="11 12">TCC</strain>
    </source>
</reference>
<dbReference type="VEuPathDB" id="TriTrypDB:TCDM_07920"/>
<dbReference type="PROSITE" id="PS50199">
    <property type="entry name" value="ZF_RANBP2_2"/>
    <property type="match status" value="1"/>
</dbReference>
<dbReference type="PANTHER" id="PTHR46654">
    <property type="entry name" value="E3 UBIQUITIN-PROTEIN LIGASE HECTD3"/>
    <property type="match status" value="1"/>
</dbReference>
<proteinExistence type="predicted"/>
<dbReference type="Proteomes" id="UP000246078">
    <property type="component" value="Unassembled WGS sequence"/>
</dbReference>
<dbReference type="PANTHER" id="PTHR46654:SF1">
    <property type="entry name" value="E3 UBIQUITIN-PROTEIN LIGASE HECTD3"/>
    <property type="match status" value="1"/>
</dbReference>
<dbReference type="SUPFAM" id="SSF49899">
    <property type="entry name" value="Concanavalin A-like lectins/glucanases"/>
    <property type="match status" value="1"/>
</dbReference>
<dbReference type="VEuPathDB" id="TriTrypDB:Tc_MARK_2383"/>
<gene>
    <name evidence="11" type="ORF">C3747_97g188</name>
</gene>
<dbReference type="Gene3D" id="2.30.30.380">
    <property type="entry name" value="Zn-finger domain of Sec23/24"/>
    <property type="match status" value="1"/>
</dbReference>
<dbReference type="VEuPathDB" id="TriTrypDB:TcG_07218"/>
<dbReference type="InterPro" id="IPR000569">
    <property type="entry name" value="HECT_dom"/>
</dbReference>
<dbReference type="VEuPathDB" id="TriTrypDB:TcYC6_0086600"/>
<keyword evidence="2 6" id="KW-0863">Zinc-finger</keyword>
<dbReference type="GO" id="GO:0004842">
    <property type="term" value="F:ubiquitin-protein transferase activity"/>
    <property type="evidence" value="ECO:0007669"/>
    <property type="project" value="InterPro"/>
</dbReference>
<dbReference type="VEuPathDB" id="TriTrypDB:Tc_MARK_2384"/>
<evidence type="ECO:0000256" key="1">
    <source>
        <dbReference type="ARBA" id="ARBA00022723"/>
    </source>
</evidence>
<dbReference type="InterPro" id="IPR003877">
    <property type="entry name" value="SPRY_dom"/>
</dbReference>
<feature type="compositionally biased region" description="Polar residues" evidence="7">
    <location>
        <begin position="2018"/>
        <end position="2030"/>
    </location>
</feature>
<evidence type="ECO:0008006" key="13">
    <source>
        <dbReference type="Google" id="ProtNLM"/>
    </source>
</evidence>
<evidence type="ECO:0000256" key="5">
    <source>
        <dbReference type="PROSITE-ProRule" id="PRU00104"/>
    </source>
</evidence>
<accession>A0A2V2WHQ1</accession>
<dbReference type="PROSITE" id="PS01358">
    <property type="entry name" value="ZF_RANBP2_1"/>
    <property type="match status" value="1"/>
</dbReference>
<dbReference type="InterPro" id="IPR036443">
    <property type="entry name" value="Znf_RanBP2_sf"/>
</dbReference>
<dbReference type="InterPro" id="IPR043136">
    <property type="entry name" value="B30.2/SPRY_sf"/>
</dbReference>
<feature type="active site" description="Glycyl thioester intermediate" evidence="5">
    <location>
        <position position="2958"/>
    </location>
</feature>
<dbReference type="SUPFAM" id="SSF90209">
    <property type="entry name" value="Ran binding protein zinc finger-like"/>
    <property type="match status" value="1"/>
</dbReference>
<evidence type="ECO:0000256" key="3">
    <source>
        <dbReference type="ARBA" id="ARBA00022786"/>
    </source>
</evidence>
<dbReference type="InterPro" id="IPR042469">
    <property type="entry name" value="HECTD3"/>
</dbReference>
<feature type="region of interest" description="Disordered" evidence="7">
    <location>
        <begin position="2018"/>
        <end position="2071"/>
    </location>
</feature>
<dbReference type="Gene3D" id="3.30.2410.10">
    <property type="entry name" value="Hect, E3 ligase catalytic domain"/>
    <property type="match status" value="1"/>
</dbReference>
<keyword evidence="1" id="KW-0479">Metal-binding</keyword>
<feature type="domain" description="B30.2/SPRY" evidence="8">
    <location>
        <begin position="2249"/>
        <end position="2443"/>
    </location>
</feature>
<evidence type="ECO:0000313" key="11">
    <source>
        <dbReference type="EMBL" id="PWV07837.1"/>
    </source>
</evidence>
<dbReference type="EMBL" id="PRFC01000097">
    <property type="protein sequence ID" value="PWV07837.1"/>
    <property type="molecule type" value="Genomic_DNA"/>
</dbReference>
<organism evidence="11 12">
    <name type="scientific">Trypanosoma cruzi</name>
    <dbReference type="NCBI Taxonomy" id="5693"/>
    <lineage>
        <taxon>Eukaryota</taxon>
        <taxon>Discoba</taxon>
        <taxon>Euglenozoa</taxon>
        <taxon>Kinetoplastea</taxon>
        <taxon>Metakinetoplastina</taxon>
        <taxon>Trypanosomatida</taxon>
        <taxon>Trypanosomatidae</taxon>
        <taxon>Trypanosoma</taxon>
        <taxon>Schizotrypanum</taxon>
    </lineage>
</organism>
<dbReference type="SMART" id="SM00547">
    <property type="entry name" value="ZnF_RBZ"/>
    <property type="match status" value="2"/>
</dbReference>
<dbReference type="CDD" id="cd11709">
    <property type="entry name" value="SPRY"/>
    <property type="match status" value="1"/>
</dbReference>
<comment type="caution">
    <text evidence="11">The sequence shown here is derived from an EMBL/GenBank/DDBJ whole genome shotgun (WGS) entry which is preliminary data.</text>
</comment>
<dbReference type="InterPro" id="IPR001876">
    <property type="entry name" value="Znf_RanBP2"/>
</dbReference>
<dbReference type="Gene3D" id="3.90.1750.10">
    <property type="entry name" value="Hect, E3 ligase catalytic domains"/>
    <property type="match status" value="1"/>
</dbReference>
<dbReference type="VEuPathDB" id="TriTrypDB:TcBrA4_0095900"/>
<dbReference type="InterPro" id="IPR013320">
    <property type="entry name" value="ConA-like_dom_sf"/>
</dbReference>
<protein>
    <recommendedName>
        <fullName evidence="13">RanBP2-type domain-containing protein</fullName>
    </recommendedName>
</protein>
<evidence type="ECO:0000259" key="9">
    <source>
        <dbReference type="PROSITE" id="PS50199"/>
    </source>
</evidence>
<dbReference type="InterPro" id="IPR001870">
    <property type="entry name" value="B30.2/SPRY"/>
</dbReference>
<dbReference type="VEuPathDB" id="TriTrypDB:TcCLB.509979.40"/>
<keyword evidence="3 5" id="KW-0833">Ubl conjugation pathway</keyword>
<dbReference type="SUPFAM" id="SSF56204">
    <property type="entry name" value="Hect, E3 ligase catalytic domain"/>
    <property type="match status" value="1"/>
</dbReference>
<dbReference type="VEuPathDB" id="TriTrypDB:C4B63_24g273"/>
<dbReference type="VEuPathDB" id="TriTrypDB:BCY84_08313"/>
<dbReference type="VEuPathDB" id="TriTrypDB:C4B63_24g272"/>
<sequence>MLAEQLSLEGVGRPQQGHRRHKFTAVEEMDCPIGDIMSVPLDRLCQLAWPLLCCREGENLGKPFRVPPFSQTDADDAQLARVIVATATETIRFFRMQLWWGQLSCHTLRTALFQKALHAMLTTSAVIPSGQSADSLSPAASALAPQNLATEERAPLGGVEATGLKSHRGSFDGSSTDEVSPGKARIYVDKRRVAPMDWVLPYLSGQEDERWLSERVREMVDMTFLPHNEYQKQLVSNAAYVSVHAQHHKRGAQVFLFILREVLERWNAATETTGEFGIFAFGVLLPIIDIVRCTKFNNTDMVTVGKLLETVRFPSRGRGLSSESLSKATFVTRYNLSLGESMMEKDVDENEDEEQEEEEETGGRSPQPHTSLPPLLTRWGMLLGDQMLRERTHKADYGHNAIASTMVTDMFLMAPLARKVSVYVRRASYCEGVQLVLLPRASIAAPCATGSAAAGDGPAGAMEEREAEVTENDDVQPIKPVWFEPLDGETHELIGGCDAMLRYKRSSEGSAHPRLQAEVRVETSLEVDGRWVVELWNALSGTQLLVAESLLQRVRNGFTSGDGRMREESLVLFRNGLLSQPRTNALPTFVMELLTLDEDILRRRVTCRQSDARGVRAALSLIGMFLANHEVDQLSWESRIWQDAVKRVSLASSSLGRNPGATELATFVLEHVAPCHLSMPQIVEGTIAFLTSNISVGEVRTMLSTQRARAELCVLALSLLLRAKENFVPKGMFYLVSLLQDFMVCEGTHYLSHFQGCGESLEEEIRELVHRLLTSVFGALHRIMSLPEGERERHGPHRFLWDADDFGPFALVTLSLLASPLDARDIDFVWRKIASQVEGLLPNFTDLSRSASFKVSEREEGSMLEALRALVNDSIADHSNSGATGHADQPFIGMTMTGASERGIGVWVPTGRDRFCSTVVPLYTPGSQVSTSHIFSASSSTSVPLVNGSPLSPSTFCVAEVELLSMPSRDLIVALTTKQPSGLTAYSMKDDPNGFYFFPNEGTLHHNGSQVSLPPIFQGDALAFSFSFKPKTSTRVLRILLNGIRILEFPAPRHQLFLVAGVTDVSTLRSSSFRVCFRPYKGMSLGASTVVCGNNDAVVNALPTRHSISVFATNVFFYLISFCARRVTQFRRQGGAASASLQAACPANSGARTFVPHTEEVWRGFVDDCCNPLRQNVESLIESIKRLPPLSQINDATERVKRNAASFVYHRFLMDYITMIRTAIRCSSSPVEMLSTLSRVVCCEDVGERERCAALTIACSILCDPHRGIGLGTYNPLQLWDCCRSLSRHVTELAYNPVFTVKSAAAELTVFSGGRRLKSVSASHSTSRAMRNTTSFASQGIPLDGSLGEVVTFSVRLQRGFACDTLGRFYYVGLACPYPMSSVTTLSSYPGDWQSIVYTYAITDYFTDVSSPSARSELPRHAKNWMSNEENIIFGSGDVITVIVHTKLRCISFERNGLSLGTLYTNIPSMVKVLFPFVELFNKDAAALFLYTPREIGIRARFAMRAMLYHWGTELIPRLNEMLKANDVVALQVLGADGDEMCFWYRNPPRGELKGSRVVRLVRQLGSKAEVVVEGTTKSMTVLATALEPNYNVVISNDLPATMVVDELMRIVSTSISFTTNSEGCDGVHIRPTKMFLCALRLLSEMELMPLFSYDVEALRALLIQLIRVLGVPDAISSEGQYILLEAWNELMLLPDDDELWISIPHDAETNDVVMERDHDMDNNETEGGIYDICLRCPTCDKEWGNCTSETHVTPYSLCFTLHCVLQRLGVPSPFTGFICEWYLPKMHFCVTIRMGPHGEIEGEGEEPRGLFTFSAKYVSNQIIRGNCAYKCAENFTTRPQMDEEWACELCTFINLADSTRCAMCTTARPGATWTCLLCGYAFNSKNNNICTTCGHQRMGATETDSRVEKKLAYCEGCGEHREYTTFDDFVCHFYCEHCQRASRWLPEEKYTGLIEATLVGAGDTMDWVTILGDIITVYSSLKNDTYSLEAMKQAAELASPGASDLSRYVPPLVQVRTTGTDASNSSSALQQQQQQEQEQEQEQEQTQEQEQEQTQEQEQEQTQEQEQGREHSRGVVSAVLFFCSCIVCRWGPDLAPEQLANMDLLRRLRVLDDSWLTGLEKIPCEAARGIFSFSLRVLLAGTSSEQVIRSLSSISRVLMNSHPTLQKQRHYLLYALCVNAMRGSGDRAVREACYAALNALIEESSGQRLNANSLRDVVAITPVVAEQQRLMVHASLRGVDVSSGTNVISTSWLIEAVERMERRERLPAIFDEPSPDIFPYLVELPDTRMGEGGELIVGQVRGSVGVFASKGGRYYYELVIPANFSNDRSKTIIMGWGTMQHEVLSSGQHVGSDIHSWGFNCQDRLRVLTGEQAISTPRPIVGSDVIGALLDLDAMMMCWSVNGEQLMWVAVSTQGKGEAIYPFVSASVEPLGVVVRLGHTQFKPDGYEDFSPFSHEMARRESHVKPQSYEFYAQLCSLGNDIVNCGFTLDSLLDTSAWFDRAQEVITQYPLLSEEMAEDTLEGLRPYFQHLRSINSLAISVAKSHDILRNSPYLMRRYQKTRQLLFFSARWAIVERQIERRLIRSKLRHHREVLIDLNRAKAMAQSSESLDFMTRFEGSITGQLFRQTRDADIYLDAVMFVISLAGEVADDAGGVTRSVVTMMCDELNYREEDDGRRVDPLLPFFRLTGHTTMVGVVPNMDFYRENPEHRLLFVEVFTWLGKLIGNATMSGYLMFSFTFPRLLWKFLTFDNLTIEDYHADIDDTVRGALNDDEFILNDEFFYSIPGIEWSGESVTDTMGMVRSTRGYPVVTPTRSTADMASIFPTDGHEESVTVAQRRKEAERALLHQYDELLLAMLSGITFVLPASSLQLIRWDDLQQRVCGNSCATAEDVISSLDLSLLSEELCHMLKEVVHAWPQQRRSQFLLFCSGQRRIPLPEKVQVACGDDPIAIPTAHTCSPISLLLHPYPSVAVLREKLEVCLRHVYEFGFA</sequence>
<evidence type="ECO:0000313" key="12">
    <source>
        <dbReference type="Proteomes" id="UP000246078"/>
    </source>
</evidence>
<evidence type="ECO:0000256" key="7">
    <source>
        <dbReference type="SAM" id="MobiDB-lite"/>
    </source>
</evidence>
<dbReference type="Gene3D" id="2.60.120.920">
    <property type="match status" value="2"/>
</dbReference>
<dbReference type="PROSITE" id="PS50188">
    <property type="entry name" value="B302_SPRY"/>
    <property type="match status" value="1"/>
</dbReference>
<dbReference type="VEuPathDB" id="TriTrypDB:ECC02_004492"/>